<dbReference type="RefSeq" id="WP_075009944.1">
    <property type="nucleotide sequence ID" value="NZ_FOAP01000021.1"/>
</dbReference>
<dbReference type="AlphaFoldDB" id="A0A1H8AG50"/>
<dbReference type="GO" id="GO:0005506">
    <property type="term" value="F:iron ion binding"/>
    <property type="evidence" value="ECO:0007669"/>
    <property type="project" value="InterPro"/>
</dbReference>
<gene>
    <name evidence="8" type="ORF">SAMN05444354_12117</name>
</gene>
<dbReference type="InterPro" id="IPR036396">
    <property type="entry name" value="Cyt_P450_sf"/>
</dbReference>
<dbReference type="InterPro" id="IPR017972">
    <property type="entry name" value="Cyt_P450_CS"/>
</dbReference>
<dbReference type="PROSITE" id="PS00086">
    <property type="entry name" value="CYTOCHROME_P450"/>
    <property type="match status" value="1"/>
</dbReference>
<evidence type="ECO:0000256" key="5">
    <source>
        <dbReference type="ARBA" id="ARBA00023004"/>
    </source>
</evidence>
<dbReference type="SUPFAM" id="SSF48264">
    <property type="entry name" value="Cytochrome P450"/>
    <property type="match status" value="1"/>
</dbReference>
<dbReference type="OrthoDB" id="4511384at2"/>
<dbReference type="Gene3D" id="1.10.630.10">
    <property type="entry name" value="Cytochrome P450"/>
    <property type="match status" value="1"/>
</dbReference>
<dbReference type="Proteomes" id="UP000182719">
    <property type="component" value="Unassembled WGS sequence"/>
</dbReference>
<dbReference type="PANTHER" id="PTHR46696:SF1">
    <property type="entry name" value="CYTOCHROME P450 YJIB-RELATED"/>
    <property type="match status" value="1"/>
</dbReference>
<dbReference type="InterPro" id="IPR002397">
    <property type="entry name" value="Cyt_P450_B"/>
</dbReference>
<evidence type="ECO:0000256" key="3">
    <source>
        <dbReference type="ARBA" id="ARBA00022723"/>
    </source>
</evidence>
<keyword evidence="5 7" id="KW-0408">Iron</keyword>
<keyword evidence="9" id="KW-1185">Reference proteome</keyword>
<accession>A0A1H8AG50</accession>
<dbReference type="PANTHER" id="PTHR46696">
    <property type="entry name" value="P450, PUTATIVE (EUROFUNG)-RELATED"/>
    <property type="match status" value="1"/>
</dbReference>
<keyword evidence="2 7" id="KW-0349">Heme</keyword>
<dbReference type="GO" id="GO:0016705">
    <property type="term" value="F:oxidoreductase activity, acting on paired donors, with incorporation or reduction of molecular oxygen"/>
    <property type="evidence" value="ECO:0007669"/>
    <property type="project" value="InterPro"/>
</dbReference>
<dbReference type="PRINTS" id="PR00359">
    <property type="entry name" value="BP450"/>
</dbReference>
<evidence type="ECO:0000256" key="2">
    <source>
        <dbReference type="ARBA" id="ARBA00022617"/>
    </source>
</evidence>
<name>A0A1H8AG50_STIAU</name>
<protein>
    <submittedName>
        <fullName evidence="8">Cytochrome P450 PksS</fullName>
    </submittedName>
</protein>
<dbReference type="FunFam" id="1.10.630.10:FF:000018">
    <property type="entry name" value="Cytochrome P450 monooxygenase"/>
    <property type="match status" value="1"/>
</dbReference>
<comment type="similarity">
    <text evidence="1 7">Belongs to the cytochrome P450 family.</text>
</comment>
<reference evidence="9" key="1">
    <citation type="submission" date="2016-10" db="EMBL/GenBank/DDBJ databases">
        <authorList>
            <person name="Varghese N."/>
            <person name="Submissions S."/>
        </authorList>
    </citation>
    <scope>NUCLEOTIDE SEQUENCE [LARGE SCALE GENOMIC DNA]</scope>
    <source>
        <strain evidence="9">DSM 17044</strain>
    </source>
</reference>
<dbReference type="InterPro" id="IPR001128">
    <property type="entry name" value="Cyt_P450"/>
</dbReference>
<evidence type="ECO:0000313" key="9">
    <source>
        <dbReference type="Proteomes" id="UP000182719"/>
    </source>
</evidence>
<dbReference type="Pfam" id="PF00067">
    <property type="entry name" value="p450"/>
    <property type="match status" value="1"/>
</dbReference>
<keyword evidence="3 7" id="KW-0479">Metal-binding</keyword>
<organism evidence="8 9">
    <name type="scientific">Stigmatella aurantiaca</name>
    <dbReference type="NCBI Taxonomy" id="41"/>
    <lineage>
        <taxon>Bacteria</taxon>
        <taxon>Pseudomonadati</taxon>
        <taxon>Myxococcota</taxon>
        <taxon>Myxococcia</taxon>
        <taxon>Myxococcales</taxon>
        <taxon>Cystobacterineae</taxon>
        <taxon>Archangiaceae</taxon>
        <taxon>Stigmatella</taxon>
    </lineage>
</organism>
<keyword evidence="4 7" id="KW-0560">Oxidoreductase</keyword>
<evidence type="ECO:0000256" key="4">
    <source>
        <dbReference type="ARBA" id="ARBA00023002"/>
    </source>
</evidence>
<evidence type="ECO:0000256" key="1">
    <source>
        <dbReference type="ARBA" id="ARBA00010617"/>
    </source>
</evidence>
<dbReference type="GO" id="GO:0004497">
    <property type="term" value="F:monooxygenase activity"/>
    <property type="evidence" value="ECO:0007669"/>
    <property type="project" value="UniProtKB-KW"/>
</dbReference>
<evidence type="ECO:0000256" key="6">
    <source>
        <dbReference type="ARBA" id="ARBA00023033"/>
    </source>
</evidence>
<proteinExistence type="inferred from homology"/>
<dbReference type="GO" id="GO:0020037">
    <property type="term" value="F:heme binding"/>
    <property type="evidence" value="ECO:0007669"/>
    <property type="project" value="InterPro"/>
</dbReference>
<sequence>MSYAVASNAFYPRYDLLDPAFAQSPYPLLRRMRSEEPVFWFEPLNTWVVTRYEEVSSILRDPVRFSSRRADRMLQAQLPLDTPASIREPIAHVMSLAAMFSDPPVHTQLRSEANKGFSPRAMAPMAQRIQKVTDELIDQVEAQGTMDGFLDFFEPFALTVIGDLMGVPREDQHLFISWTQKTTKLLGGAKLTLEEAQSSLRAFEEMNTYLAQALAERQQRPRDDMMSFLVAGYSPERFPMEALAGMCSEIIGGANAPTGDTLGNALLACLSHPEELEKTRREPGLWKAAVPELLRYDGPILFWSRLAMEDGVLGGKRIRAGQMVYASLAGANRDPDVFPEPDRLDFSRPNAHKHVSFSFGPHHCIGAGLARMEMAIVFETLFRRLPRLRLSGPVRWREGSLTTRGPVSIPLVF</sequence>
<keyword evidence="6 7" id="KW-0503">Monooxygenase</keyword>
<evidence type="ECO:0000313" key="8">
    <source>
        <dbReference type="EMBL" id="SEM68517.1"/>
    </source>
</evidence>
<dbReference type="EMBL" id="FOAP01000021">
    <property type="protein sequence ID" value="SEM68517.1"/>
    <property type="molecule type" value="Genomic_DNA"/>
</dbReference>
<evidence type="ECO:0000256" key="7">
    <source>
        <dbReference type="RuleBase" id="RU000461"/>
    </source>
</evidence>